<gene>
    <name evidence="1" type="ORF">E2C01_027928</name>
</gene>
<evidence type="ECO:0000313" key="2">
    <source>
        <dbReference type="Proteomes" id="UP000324222"/>
    </source>
</evidence>
<organism evidence="1 2">
    <name type="scientific">Portunus trituberculatus</name>
    <name type="common">Swimming crab</name>
    <name type="synonym">Neptunus trituberculatus</name>
    <dbReference type="NCBI Taxonomy" id="210409"/>
    <lineage>
        <taxon>Eukaryota</taxon>
        <taxon>Metazoa</taxon>
        <taxon>Ecdysozoa</taxon>
        <taxon>Arthropoda</taxon>
        <taxon>Crustacea</taxon>
        <taxon>Multicrustacea</taxon>
        <taxon>Malacostraca</taxon>
        <taxon>Eumalacostraca</taxon>
        <taxon>Eucarida</taxon>
        <taxon>Decapoda</taxon>
        <taxon>Pleocyemata</taxon>
        <taxon>Brachyura</taxon>
        <taxon>Eubrachyura</taxon>
        <taxon>Portunoidea</taxon>
        <taxon>Portunidae</taxon>
        <taxon>Portuninae</taxon>
        <taxon>Portunus</taxon>
    </lineage>
</organism>
<name>A0A5B7EMV6_PORTR</name>
<dbReference type="AlphaFoldDB" id="A0A5B7EMV6"/>
<dbReference type="EMBL" id="VSRR010003076">
    <property type="protein sequence ID" value="MPC34536.1"/>
    <property type="molecule type" value="Genomic_DNA"/>
</dbReference>
<evidence type="ECO:0000313" key="1">
    <source>
        <dbReference type="EMBL" id="MPC34536.1"/>
    </source>
</evidence>
<dbReference type="Proteomes" id="UP000324222">
    <property type="component" value="Unassembled WGS sequence"/>
</dbReference>
<comment type="caution">
    <text evidence="1">The sequence shown here is derived from an EMBL/GenBank/DDBJ whole genome shotgun (WGS) entry which is preliminary data.</text>
</comment>
<accession>A0A5B7EMV6</accession>
<proteinExistence type="predicted"/>
<protein>
    <submittedName>
        <fullName evidence="1">Uncharacterized protein</fullName>
    </submittedName>
</protein>
<keyword evidence="2" id="KW-1185">Reference proteome</keyword>
<reference evidence="1 2" key="1">
    <citation type="submission" date="2019-05" db="EMBL/GenBank/DDBJ databases">
        <title>Another draft genome of Portunus trituberculatus and its Hox gene families provides insights of decapod evolution.</title>
        <authorList>
            <person name="Jeong J.-H."/>
            <person name="Song I."/>
            <person name="Kim S."/>
            <person name="Choi T."/>
            <person name="Kim D."/>
            <person name="Ryu S."/>
            <person name="Kim W."/>
        </authorList>
    </citation>
    <scope>NUCLEOTIDE SEQUENCE [LARGE SCALE GENOMIC DNA]</scope>
    <source>
        <tissue evidence="1">Muscle</tissue>
    </source>
</reference>
<sequence length="72" mass="8307">MKPHAIDRSHSNLGANTCKHVVPPTCYTNVPYWHKDKSSACMLELYKLKMDAGVIVITDQVTCFLQQREWEQ</sequence>